<dbReference type="eggNOG" id="COG0576">
    <property type="taxonomic scope" value="Bacteria"/>
</dbReference>
<evidence type="ECO:0000256" key="3">
    <source>
        <dbReference type="HAMAP-Rule" id="MF_01151"/>
    </source>
</evidence>
<dbReference type="InterPro" id="IPR013805">
    <property type="entry name" value="GrpE_CC"/>
</dbReference>
<evidence type="ECO:0000256" key="5">
    <source>
        <dbReference type="RuleBase" id="RU004478"/>
    </source>
</evidence>
<evidence type="ECO:0000313" key="9">
    <source>
        <dbReference type="Proteomes" id="UP000013015"/>
    </source>
</evidence>
<dbReference type="OrthoDB" id="5191115at2"/>
<dbReference type="Proteomes" id="UP000013015">
    <property type="component" value="Unassembled WGS sequence"/>
</dbReference>
<accession>N6W7U5</accession>
<evidence type="ECO:0000256" key="6">
    <source>
        <dbReference type="SAM" id="Coils"/>
    </source>
</evidence>
<gene>
    <name evidence="3 8" type="primary">grpE</name>
    <name evidence="8" type="ORF">HMPREF9004_0669</name>
</gene>
<evidence type="ECO:0000256" key="7">
    <source>
        <dbReference type="SAM" id="MobiDB-lite"/>
    </source>
</evidence>
<dbReference type="EMBL" id="AQHZ01000010">
    <property type="protein sequence ID" value="ENO18620.1"/>
    <property type="molecule type" value="Genomic_DNA"/>
</dbReference>
<dbReference type="GO" id="GO:0005737">
    <property type="term" value="C:cytoplasm"/>
    <property type="evidence" value="ECO:0007669"/>
    <property type="project" value="UniProtKB-SubCell"/>
</dbReference>
<evidence type="ECO:0000256" key="4">
    <source>
        <dbReference type="RuleBase" id="RU000639"/>
    </source>
</evidence>
<dbReference type="PATRIC" id="fig|888050.3.peg.641"/>
<keyword evidence="9" id="KW-1185">Reference proteome</keyword>
<dbReference type="AlphaFoldDB" id="N6W7U5"/>
<organism evidence="8 9">
    <name type="scientific">Schaalia cardiffensis F0333</name>
    <dbReference type="NCBI Taxonomy" id="888050"/>
    <lineage>
        <taxon>Bacteria</taxon>
        <taxon>Bacillati</taxon>
        <taxon>Actinomycetota</taxon>
        <taxon>Actinomycetes</taxon>
        <taxon>Actinomycetales</taxon>
        <taxon>Actinomycetaceae</taxon>
        <taxon>Schaalia</taxon>
    </lineage>
</organism>
<reference evidence="8 9" key="1">
    <citation type="submission" date="2013-03" db="EMBL/GenBank/DDBJ databases">
        <title>Reference genome for the Human Microbiome Project.</title>
        <authorList>
            <person name="Aqrawi P."/>
            <person name="Ayvaz T."/>
            <person name="Bess C."/>
            <person name="Blankenburg K."/>
            <person name="Coyle M."/>
            <person name="Deng J."/>
            <person name="Forbes L."/>
            <person name="Fowler G."/>
            <person name="Francisco L."/>
            <person name="Fu Q."/>
            <person name="Gibbs R."/>
            <person name="Gross S."/>
            <person name="Gubbala S."/>
            <person name="Hale W."/>
            <person name="Hemphill L."/>
            <person name="Highlander S."/>
            <person name="Hirani K."/>
            <person name="Jackson L."/>
            <person name="Jakkamsetti A."/>
            <person name="Javaid M."/>
            <person name="Jayaseelan J.C."/>
            <person name="Jiang H."/>
            <person name="Joshi V."/>
            <person name="Korchina V."/>
            <person name="Kovar C."/>
            <person name="Lara F."/>
            <person name="Lee S."/>
            <person name="Liu Y."/>
            <person name="Mata R."/>
            <person name="Mathew T."/>
            <person name="Munidasa M."/>
            <person name="Muzny D."/>
            <person name="Nazareth L."/>
            <person name="Ngo R."/>
            <person name="Nguyen L."/>
            <person name="Nguyen N."/>
            <person name="Okwuonu G."/>
            <person name="Ongeri F."/>
            <person name="Palculict T."/>
            <person name="Patil S."/>
            <person name="Petrosino J."/>
            <person name="Pham C."/>
            <person name="Pham P."/>
            <person name="Pu L.-L."/>
            <person name="Qin X."/>
            <person name="Qu J."/>
            <person name="Reid J."/>
            <person name="Ross M."/>
            <person name="Ruth R."/>
            <person name="Saada N."/>
            <person name="San Lucas F."/>
            <person name="Santibanez J."/>
            <person name="Shang Y."/>
            <person name="Simmons D."/>
            <person name="Song X.-Z."/>
            <person name="Tang L.-Y."/>
            <person name="Thornton R."/>
            <person name="Warren J."/>
            <person name="Weissenberger G."/>
            <person name="Wilczek-Boney K."/>
            <person name="Worley K."/>
            <person name="Youmans B."/>
            <person name="Zhang J."/>
            <person name="Zhang L."/>
            <person name="Zhao Z."/>
            <person name="Zhou C."/>
            <person name="Zhu D."/>
            <person name="Zhu Y."/>
        </authorList>
    </citation>
    <scope>NUCLEOTIDE SEQUENCE [LARGE SCALE GENOMIC DNA]</scope>
    <source>
        <strain evidence="8 9">F0333</strain>
    </source>
</reference>
<dbReference type="Gene3D" id="2.30.22.10">
    <property type="entry name" value="Head domain of nucleotide exchange factor GrpE"/>
    <property type="match status" value="1"/>
</dbReference>
<dbReference type="STRING" id="888050.HMPREF9004_0669"/>
<dbReference type="SUPFAM" id="SSF51064">
    <property type="entry name" value="Head domain of nucleotide exchange factor GrpE"/>
    <property type="match status" value="1"/>
</dbReference>
<evidence type="ECO:0000256" key="2">
    <source>
        <dbReference type="ARBA" id="ARBA00023186"/>
    </source>
</evidence>
<feature type="compositionally biased region" description="Acidic residues" evidence="7">
    <location>
        <begin position="83"/>
        <end position="92"/>
    </location>
</feature>
<dbReference type="InterPro" id="IPR000740">
    <property type="entry name" value="GrpE"/>
</dbReference>
<dbReference type="InterPro" id="IPR009012">
    <property type="entry name" value="GrpE_head"/>
</dbReference>
<proteinExistence type="inferred from homology"/>
<evidence type="ECO:0000256" key="1">
    <source>
        <dbReference type="ARBA" id="ARBA00009054"/>
    </source>
</evidence>
<name>N6W7U5_9ACTO</name>
<dbReference type="Pfam" id="PF01025">
    <property type="entry name" value="GrpE"/>
    <property type="match status" value="1"/>
</dbReference>
<feature type="region of interest" description="Disordered" evidence="7">
    <location>
        <begin position="1"/>
        <end position="92"/>
    </location>
</feature>
<dbReference type="GO" id="GO:0006457">
    <property type="term" value="P:protein folding"/>
    <property type="evidence" value="ECO:0007669"/>
    <property type="project" value="InterPro"/>
</dbReference>
<dbReference type="RefSeq" id="WP_005962398.1">
    <property type="nucleotide sequence ID" value="NZ_CP040505.1"/>
</dbReference>
<comment type="caution">
    <text evidence="8">The sequence shown here is derived from an EMBL/GenBank/DDBJ whole genome shotgun (WGS) entry which is preliminary data.</text>
</comment>
<dbReference type="Gene3D" id="3.90.20.20">
    <property type="match status" value="1"/>
</dbReference>
<dbReference type="GO" id="GO:0051082">
    <property type="term" value="F:unfolded protein binding"/>
    <property type="evidence" value="ECO:0007669"/>
    <property type="project" value="TreeGrafter"/>
</dbReference>
<dbReference type="SUPFAM" id="SSF58014">
    <property type="entry name" value="Coiled-coil domain of nucleotide exchange factor GrpE"/>
    <property type="match status" value="1"/>
</dbReference>
<dbReference type="HOGENOM" id="CLU_057217_4_0_11"/>
<comment type="subcellular location">
    <subcellularLocation>
        <location evidence="3">Cytoplasm</location>
    </subcellularLocation>
</comment>
<feature type="compositionally biased region" description="Low complexity" evidence="7">
    <location>
        <begin position="65"/>
        <end position="77"/>
    </location>
</feature>
<feature type="compositionally biased region" description="Basic and acidic residues" evidence="7">
    <location>
        <begin position="14"/>
        <end position="24"/>
    </location>
</feature>
<dbReference type="PANTHER" id="PTHR21237:SF23">
    <property type="entry name" value="GRPE PROTEIN HOMOLOG, MITOCHONDRIAL"/>
    <property type="match status" value="1"/>
</dbReference>
<keyword evidence="3 4" id="KW-0346">Stress response</keyword>
<comment type="similarity">
    <text evidence="1 3 5">Belongs to the GrpE family.</text>
</comment>
<dbReference type="GO" id="GO:0051087">
    <property type="term" value="F:protein-folding chaperone binding"/>
    <property type="evidence" value="ECO:0007669"/>
    <property type="project" value="InterPro"/>
</dbReference>
<dbReference type="PRINTS" id="PR00773">
    <property type="entry name" value="GRPEPROTEIN"/>
</dbReference>
<dbReference type="PROSITE" id="PS01071">
    <property type="entry name" value="GRPE"/>
    <property type="match status" value="1"/>
</dbReference>
<evidence type="ECO:0000313" key="8">
    <source>
        <dbReference type="EMBL" id="ENO18620.1"/>
    </source>
</evidence>
<dbReference type="GO" id="GO:0000774">
    <property type="term" value="F:adenyl-nucleotide exchange factor activity"/>
    <property type="evidence" value="ECO:0007669"/>
    <property type="project" value="InterPro"/>
</dbReference>
<keyword evidence="2 3" id="KW-0143">Chaperone</keyword>
<comment type="function">
    <text evidence="3 4">Participates actively in the response to hyperosmotic and heat shock by preventing the aggregation of stress-denatured proteins, in association with DnaK and GrpE. It is the nucleotide exchange factor for DnaK and may function as a thermosensor. Unfolded proteins bind initially to DnaJ; upon interaction with the DnaJ-bound protein, DnaK hydrolyzes its bound ATP, resulting in the formation of a stable complex. GrpE releases ADP from DnaK; ATP binding to DnaK triggers the release of the substrate protein, thus completing the reaction cycle. Several rounds of ATP-dependent interactions between DnaJ, DnaK and GrpE are required for fully efficient folding.</text>
</comment>
<keyword evidence="6" id="KW-0175">Coiled coil</keyword>
<dbReference type="PANTHER" id="PTHR21237">
    <property type="entry name" value="GRPE PROTEIN"/>
    <property type="match status" value="1"/>
</dbReference>
<feature type="coiled-coil region" evidence="6">
    <location>
        <begin position="99"/>
        <end position="126"/>
    </location>
</feature>
<protein>
    <recommendedName>
        <fullName evidence="3 4">Protein GrpE</fullName>
    </recommendedName>
    <alternativeName>
        <fullName evidence="3">HSP-70 cofactor</fullName>
    </alternativeName>
</protein>
<dbReference type="GO" id="GO:0042803">
    <property type="term" value="F:protein homodimerization activity"/>
    <property type="evidence" value="ECO:0007669"/>
    <property type="project" value="InterPro"/>
</dbReference>
<keyword evidence="3" id="KW-0963">Cytoplasm</keyword>
<comment type="subunit">
    <text evidence="3">Homodimer.</text>
</comment>
<sequence>MTNPQNLGEEPDSKDEAAGADEKTSAPAGQGEGVTSAKPGAPNAEPTAESSAQSDEPQAAESVPTDSDAAAEADTSSVNAPGEELDMSAFEEELGDSDLVKALAKIAELEDQLARAHADLYNLNQEYSNYVRRSKEAASGHRESGQSEVLEALIGVLDDIDAARAHGDLDDGPFASIASKLESVLGQRFFLERFGQEDEDFDPAFHEALLANTNPEVDRPIIAKVLQPGYRRAERVLRAAKVMVDNPE</sequence>
<dbReference type="HAMAP" id="MF_01151">
    <property type="entry name" value="GrpE"/>
    <property type="match status" value="1"/>
</dbReference>